<dbReference type="EMBL" id="AZBU02000001">
    <property type="protein sequence ID" value="TMS35448.1"/>
    <property type="molecule type" value="Genomic_DNA"/>
</dbReference>
<reference evidence="1 2" key="2">
    <citation type="journal article" date="2019" name="G3 (Bethesda)">
        <title>Hybrid Assembly of the Genome of the Entomopathogenic Nematode Steinernema carpocapsae Identifies the X-Chromosome.</title>
        <authorList>
            <person name="Serra L."/>
            <person name="Macchietto M."/>
            <person name="Macias-Munoz A."/>
            <person name="McGill C.J."/>
            <person name="Rodriguez I.M."/>
            <person name="Rodriguez B."/>
            <person name="Murad R."/>
            <person name="Mortazavi A."/>
        </authorList>
    </citation>
    <scope>NUCLEOTIDE SEQUENCE [LARGE SCALE GENOMIC DNA]</scope>
    <source>
        <strain evidence="1 2">ALL</strain>
    </source>
</reference>
<name>A0A4U8UUI7_STECR</name>
<keyword evidence="2" id="KW-1185">Reference proteome</keyword>
<organism evidence="1 2">
    <name type="scientific">Steinernema carpocapsae</name>
    <name type="common">Entomopathogenic nematode</name>
    <dbReference type="NCBI Taxonomy" id="34508"/>
    <lineage>
        <taxon>Eukaryota</taxon>
        <taxon>Metazoa</taxon>
        <taxon>Ecdysozoa</taxon>
        <taxon>Nematoda</taxon>
        <taxon>Chromadorea</taxon>
        <taxon>Rhabditida</taxon>
        <taxon>Tylenchina</taxon>
        <taxon>Panagrolaimomorpha</taxon>
        <taxon>Strongyloidoidea</taxon>
        <taxon>Steinernematidae</taxon>
        <taxon>Steinernema</taxon>
    </lineage>
</organism>
<comment type="caution">
    <text evidence="1">The sequence shown here is derived from an EMBL/GenBank/DDBJ whole genome shotgun (WGS) entry which is preliminary data.</text>
</comment>
<evidence type="ECO:0000313" key="1">
    <source>
        <dbReference type="EMBL" id="TMS35448.1"/>
    </source>
</evidence>
<dbReference type="OrthoDB" id="5800741at2759"/>
<gene>
    <name evidence="1" type="ORF">L596_002851</name>
</gene>
<dbReference type="AlphaFoldDB" id="A0A4U8UUI7"/>
<proteinExistence type="predicted"/>
<dbReference type="Proteomes" id="UP000298663">
    <property type="component" value="Unassembled WGS sequence"/>
</dbReference>
<reference evidence="1 2" key="1">
    <citation type="journal article" date="2015" name="Genome Biol.">
        <title>Comparative genomics of Steinernema reveals deeply conserved gene regulatory networks.</title>
        <authorList>
            <person name="Dillman A.R."/>
            <person name="Macchietto M."/>
            <person name="Porter C.F."/>
            <person name="Rogers A."/>
            <person name="Williams B."/>
            <person name="Antoshechkin I."/>
            <person name="Lee M.M."/>
            <person name="Goodwin Z."/>
            <person name="Lu X."/>
            <person name="Lewis E.E."/>
            <person name="Goodrich-Blair H."/>
            <person name="Stock S.P."/>
            <person name="Adams B.J."/>
            <person name="Sternberg P.W."/>
            <person name="Mortazavi A."/>
        </authorList>
    </citation>
    <scope>NUCLEOTIDE SEQUENCE [LARGE SCALE GENOMIC DNA]</scope>
    <source>
        <strain evidence="1 2">ALL</strain>
    </source>
</reference>
<evidence type="ECO:0000313" key="2">
    <source>
        <dbReference type="Proteomes" id="UP000298663"/>
    </source>
</evidence>
<protein>
    <submittedName>
        <fullName evidence="1">Uncharacterized protein</fullName>
    </submittedName>
</protein>
<sequence>MPSTRIHNSRYCFSEDMGLDEDARNISICCTEPFARKPNDDELASNQEEADEEVSNAFRHVKMVSSHSWTPNKSQVLCYLNSASTLHLKKTGTELQVTDSSGFPLFDIWIKMDCFRQTLVVESYGRIVLLLTDNTNVFGFSMRKSEPPTITIHDWNDDIFGYFVPGDPFIIENAKKMTIAKLINSGITDGRTNSLWQCVLEGSGEDIASLEDCTTLRFCGNVGFQVRLLTLAAAVRIATMRRSQPRTRCCCSFFSFFAHCCYCAAS</sequence>
<accession>A0A4U8UUI7</accession>